<reference evidence="2 3" key="1">
    <citation type="submission" date="2023-08" db="EMBL/GenBank/DDBJ databases">
        <title>Whole-genome sequencing of halo(alkali)philic microorganisms from hypersaline lakes.</title>
        <authorList>
            <person name="Sorokin D.Y."/>
            <person name="Abbas B."/>
            <person name="Merkel A.Y."/>
        </authorList>
    </citation>
    <scope>NUCLEOTIDE SEQUENCE [LARGE SCALE GENOMIC DNA]</scope>
    <source>
        <strain evidence="2 3">AB-CW4</strain>
    </source>
</reference>
<dbReference type="EMBL" id="JAVDDT010000003">
    <property type="protein sequence ID" value="MDQ2069607.1"/>
    <property type="molecule type" value="Genomic_DNA"/>
</dbReference>
<protein>
    <submittedName>
        <fullName evidence="2">DUF2784 domain-containing protein</fullName>
    </submittedName>
</protein>
<accession>A0ABU0W6F3</accession>
<evidence type="ECO:0000256" key="1">
    <source>
        <dbReference type="SAM" id="Phobius"/>
    </source>
</evidence>
<dbReference type="Pfam" id="PF10861">
    <property type="entry name" value="DUF2784"/>
    <property type="match status" value="1"/>
</dbReference>
<feature type="transmembrane region" description="Helical" evidence="1">
    <location>
        <begin position="20"/>
        <end position="39"/>
    </location>
</feature>
<comment type="caution">
    <text evidence="2">The sequence shown here is derived from an EMBL/GenBank/DDBJ whole genome shotgun (WGS) entry which is preliminary data.</text>
</comment>
<feature type="transmembrane region" description="Helical" evidence="1">
    <location>
        <begin position="51"/>
        <end position="70"/>
    </location>
</feature>
<feature type="transmembrane region" description="Helical" evidence="1">
    <location>
        <begin position="109"/>
        <end position="132"/>
    </location>
</feature>
<evidence type="ECO:0000313" key="2">
    <source>
        <dbReference type="EMBL" id="MDQ2069607.1"/>
    </source>
</evidence>
<dbReference type="InterPro" id="IPR021218">
    <property type="entry name" value="DUF2784"/>
</dbReference>
<proteinExistence type="predicted"/>
<keyword evidence="1" id="KW-0812">Transmembrane</keyword>
<evidence type="ECO:0000313" key="3">
    <source>
        <dbReference type="Proteomes" id="UP001239019"/>
    </source>
</evidence>
<keyword evidence="3" id="KW-1185">Reference proteome</keyword>
<keyword evidence="1" id="KW-1133">Transmembrane helix</keyword>
<gene>
    <name evidence="2" type="ORF">RBH19_06965</name>
</gene>
<sequence length="140" mass="16235">MSGSVYQQIPAPALVADGILLLHALIVAFVIVGQLLFMIGGWRGWDWVRRFWLRLTHLGLIAYVTLQAWLGELCPLTVWEHELRRVAGQSPHGQAFLEYWLGRLIYYDLPAWVFLLAYTVFALLVLVTWWWIPPYRRGSV</sequence>
<keyword evidence="1" id="KW-0472">Membrane</keyword>
<dbReference type="RefSeq" id="WP_306728105.1">
    <property type="nucleotide sequence ID" value="NZ_JAVDDT010000003.1"/>
</dbReference>
<dbReference type="Proteomes" id="UP001239019">
    <property type="component" value="Unassembled WGS sequence"/>
</dbReference>
<name>A0ABU0W6F3_9GAMM</name>
<organism evidence="2 3">
    <name type="scientific">Natronospira bacteriovora</name>
    <dbReference type="NCBI Taxonomy" id="3069753"/>
    <lineage>
        <taxon>Bacteria</taxon>
        <taxon>Pseudomonadati</taxon>
        <taxon>Pseudomonadota</taxon>
        <taxon>Gammaproteobacteria</taxon>
        <taxon>Natronospirales</taxon>
        <taxon>Natronospiraceae</taxon>
        <taxon>Natronospira</taxon>
    </lineage>
</organism>